<proteinExistence type="predicted"/>
<dbReference type="Proteomes" id="UP000830198">
    <property type="component" value="Chromosome"/>
</dbReference>
<gene>
    <name evidence="2" type="ORF">MYF79_17505</name>
</gene>
<dbReference type="EMBL" id="CP095855">
    <property type="protein sequence ID" value="UPK66735.1"/>
    <property type="molecule type" value="Genomic_DNA"/>
</dbReference>
<keyword evidence="1" id="KW-1133">Transmembrane helix</keyword>
<evidence type="ECO:0000313" key="3">
    <source>
        <dbReference type="Proteomes" id="UP000830198"/>
    </source>
</evidence>
<feature type="transmembrane region" description="Helical" evidence="1">
    <location>
        <begin position="7"/>
        <end position="28"/>
    </location>
</feature>
<organism evidence="2 3">
    <name type="scientific">Chitinophaga filiformis</name>
    <name type="common">Myxococcus filiformis</name>
    <name type="synonym">Flexibacter filiformis</name>
    <dbReference type="NCBI Taxonomy" id="104663"/>
    <lineage>
        <taxon>Bacteria</taxon>
        <taxon>Pseudomonadati</taxon>
        <taxon>Bacteroidota</taxon>
        <taxon>Chitinophagia</taxon>
        <taxon>Chitinophagales</taxon>
        <taxon>Chitinophagaceae</taxon>
        <taxon>Chitinophaga</taxon>
    </lineage>
</organism>
<reference evidence="2 3" key="1">
    <citation type="submission" date="2022-04" db="EMBL/GenBank/DDBJ databases">
        <title>The arsenic-methylating capacity of Chitinophaga filiformis YT5 during chitin decomposition.</title>
        <authorList>
            <person name="Chen G."/>
            <person name="Liang Y."/>
        </authorList>
    </citation>
    <scope>NUCLEOTIDE SEQUENCE [LARGE SCALE GENOMIC DNA]</scope>
    <source>
        <strain evidence="2 3">YT5</strain>
    </source>
</reference>
<keyword evidence="1" id="KW-0812">Transmembrane</keyword>
<protein>
    <recommendedName>
        <fullName evidence="4">Cell division protein FtsQ</fullName>
    </recommendedName>
</protein>
<accession>A0ABY4HTM4</accession>
<evidence type="ECO:0000256" key="1">
    <source>
        <dbReference type="SAM" id="Phobius"/>
    </source>
</evidence>
<evidence type="ECO:0000313" key="2">
    <source>
        <dbReference type="EMBL" id="UPK66735.1"/>
    </source>
</evidence>
<sequence>MPKKKNLNISIITLLSAICIAAASWWLYLTYTYNEFTPLALDKQNGYVTPGVAEDFYKNLRIVLKSEHIDYKLNILDHPLIPLKTVRNQALICDLTAKAQDVVWMYKHMHEKLPSFLCEGKGYQGFVFHKEVAHVQTIDYGDIEYIDLGCKDIELTEKILQLQVEQVIKLRKRYANLELPLYYRQYVGYRRENGDKMVYVDLVRKDIASVSALLNGIIRIYQGHKANLDARVNLTQKKVETFEATLVDRDE</sequence>
<name>A0ABY4HTM4_CHIFI</name>
<evidence type="ECO:0008006" key="4">
    <source>
        <dbReference type="Google" id="ProtNLM"/>
    </source>
</evidence>
<dbReference type="RefSeq" id="WP_247808945.1">
    <property type="nucleotide sequence ID" value="NZ_CP095855.1"/>
</dbReference>
<keyword evidence="1" id="KW-0472">Membrane</keyword>
<keyword evidence="3" id="KW-1185">Reference proteome</keyword>